<comment type="caution">
    <text evidence="2">The sequence shown here is derived from an EMBL/GenBank/DDBJ whole genome shotgun (WGS) entry which is preliminary data.</text>
</comment>
<dbReference type="EMBL" id="JAALLS010000002">
    <property type="protein sequence ID" value="NGP87082.1"/>
    <property type="molecule type" value="Genomic_DNA"/>
</dbReference>
<accession>A0A6M1T9P6</accession>
<sequence length="208" mass="24070">MYTPKHYKQDDWDEIQQFIKTYSFATLVSIGDEYPVASHIPIELETNFDDETVLWGHIARGNRQWRGFRDQPNVLAIFQSYNSYISSSWYQEPEVPTWNYQAVHIYGKLSELSEEALRESLRRLVDKYEQESECPVSMDSLPDAVVEPQLKGVFGFEISIDKVEASYKLSQNKSEEDHANVIEKLMGRGDTQSRGVAEAMKRSQNDES</sequence>
<feature type="region of interest" description="Disordered" evidence="1">
    <location>
        <begin position="185"/>
        <end position="208"/>
    </location>
</feature>
<reference evidence="2 3" key="1">
    <citation type="submission" date="2020-02" db="EMBL/GenBank/DDBJ databases">
        <title>Aliifodinibius halophilus 2W32, complete genome.</title>
        <authorList>
            <person name="Li Y."/>
            <person name="Wu S."/>
        </authorList>
    </citation>
    <scope>NUCLEOTIDE SEQUENCE [LARGE SCALE GENOMIC DNA]</scope>
    <source>
        <strain evidence="2 3">2W32</strain>
    </source>
</reference>
<dbReference type="PANTHER" id="PTHR35802:SF1">
    <property type="entry name" value="PROTEASE SYNTHASE AND SPORULATION PROTEIN PAI 2"/>
    <property type="match status" value="1"/>
</dbReference>
<dbReference type="SUPFAM" id="SSF50475">
    <property type="entry name" value="FMN-binding split barrel"/>
    <property type="match status" value="1"/>
</dbReference>
<protein>
    <submittedName>
        <fullName evidence="2">FMN-binding negative transcriptional regulator</fullName>
    </submittedName>
</protein>
<proteinExistence type="predicted"/>
<name>A0A6M1T9P6_9BACT</name>
<gene>
    <name evidence="2" type="ORF">G3569_01845</name>
</gene>
<dbReference type="InterPro" id="IPR012349">
    <property type="entry name" value="Split_barrel_FMN-bd"/>
</dbReference>
<dbReference type="Pfam" id="PF04299">
    <property type="entry name" value="FMN_bind_2"/>
    <property type="match status" value="1"/>
</dbReference>
<dbReference type="Proteomes" id="UP000479132">
    <property type="component" value="Unassembled WGS sequence"/>
</dbReference>
<dbReference type="PANTHER" id="PTHR35802">
    <property type="entry name" value="PROTEASE SYNTHASE AND SPORULATION PROTEIN PAI 2"/>
    <property type="match status" value="1"/>
</dbReference>
<keyword evidence="3" id="KW-1185">Reference proteome</keyword>
<evidence type="ECO:0000313" key="2">
    <source>
        <dbReference type="EMBL" id="NGP87082.1"/>
    </source>
</evidence>
<dbReference type="InterPro" id="IPR007396">
    <property type="entry name" value="TR_PAI2-type"/>
</dbReference>
<organism evidence="2 3">
    <name type="scientific">Fodinibius halophilus</name>
    <dbReference type="NCBI Taxonomy" id="1736908"/>
    <lineage>
        <taxon>Bacteria</taxon>
        <taxon>Pseudomonadati</taxon>
        <taxon>Balneolota</taxon>
        <taxon>Balneolia</taxon>
        <taxon>Balneolales</taxon>
        <taxon>Balneolaceae</taxon>
        <taxon>Fodinibius</taxon>
    </lineage>
</organism>
<evidence type="ECO:0000313" key="3">
    <source>
        <dbReference type="Proteomes" id="UP000479132"/>
    </source>
</evidence>
<dbReference type="RefSeq" id="WP_165265516.1">
    <property type="nucleotide sequence ID" value="NZ_JAALLS010000002.1"/>
</dbReference>
<feature type="compositionally biased region" description="Basic and acidic residues" evidence="1">
    <location>
        <begin position="199"/>
        <end position="208"/>
    </location>
</feature>
<dbReference type="AlphaFoldDB" id="A0A6M1T9P6"/>
<dbReference type="PIRSF" id="PIRSF010372">
    <property type="entry name" value="PaiB"/>
    <property type="match status" value="1"/>
</dbReference>
<evidence type="ECO:0000256" key="1">
    <source>
        <dbReference type="SAM" id="MobiDB-lite"/>
    </source>
</evidence>
<dbReference type="Gene3D" id="2.30.110.10">
    <property type="entry name" value="Electron Transport, Fmn-binding Protein, Chain A"/>
    <property type="match status" value="1"/>
</dbReference>